<reference evidence="2 3" key="1">
    <citation type="journal article" date="2015" name="Genome Announc.">
        <title>Draft Genome Sequence of the Thermophile Thermus filiformis ATCC 43280, Producer of Carotenoid-(Di)glucoside-Branched Fatty Acid (Di)esters and Source of Hyperthermostable Enzymes of Biotechnological Interest.</title>
        <authorList>
            <person name="Mandelli F."/>
            <person name="Oliveira Ramires B."/>
            <person name="Couger M.B."/>
            <person name="Paixao D.A."/>
            <person name="Camilo C.M."/>
            <person name="Polikarpov I."/>
            <person name="Prade R."/>
            <person name="Riano-Pachon D.M."/>
            <person name="Squina F.M."/>
        </authorList>
    </citation>
    <scope>NUCLEOTIDE SEQUENCE [LARGE SCALE GENOMIC DNA]</scope>
    <source>
        <strain evidence="2 3">ATCC 43280</strain>
    </source>
</reference>
<dbReference type="EMBL" id="JPSL02000037">
    <property type="protein sequence ID" value="KGQ21435.1"/>
    <property type="molecule type" value="Genomic_DNA"/>
</dbReference>
<keyword evidence="1" id="KW-0812">Transmembrane</keyword>
<keyword evidence="3" id="KW-1185">Reference proteome</keyword>
<keyword evidence="1" id="KW-0472">Membrane</keyword>
<dbReference type="STRING" id="276.THFILI_02710"/>
<accession>A0A0A2WSZ4</accession>
<dbReference type="Proteomes" id="UP000030364">
    <property type="component" value="Unassembled WGS sequence"/>
</dbReference>
<feature type="transmembrane region" description="Helical" evidence="1">
    <location>
        <begin position="7"/>
        <end position="28"/>
    </location>
</feature>
<evidence type="ECO:0000256" key="1">
    <source>
        <dbReference type="SAM" id="Phobius"/>
    </source>
</evidence>
<comment type="caution">
    <text evidence="2">The sequence shown here is derived from an EMBL/GenBank/DDBJ whole genome shotgun (WGS) entry which is preliminary data.</text>
</comment>
<dbReference type="PATRIC" id="fig|276.5.peg.1761"/>
<evidence type="ECO:0000313" key="2">
    <source>
        <dbReference type="EMBL" id="KGQ21435.1"/>
    </source>
</evidence>
<gene>
    <name evidence="2" type="ORF">THFILI_02710</name>
</gene>
<dbReference type="RefSeq" id="WP_038065973.1">
    <property type="nucleotide sequence ID" value="NZ_JPSL02000037.1"/>
</dbReference>
<sequence>MLRHPLLPYAALLETLPFFLQFLGLGLADRLGQGLCGSVFGVGEKEAVMYGLVSEYYLYGQVFLVFLALKVTYALGLALLRFMYEKGEPPGFEPLVWGLGVGLSWAFLLAFLLTRTLPLPFPSPLGLAWLSPAPLDPLSLLMVLPELPLLYLLYKLRP</sequence>
<proteinExistence type="predicted"/>
<protein>
    <submittedName>
        <fullName evidence="2">Uncharacterized protein</fullName>
    </submittedName>
</protein>
<dbReference type="AlphaFoldDB" id="A0A0A2WSZ4"/>
<organism evidence="2 3">
    <name type="scientific">Thermus filiformis</name>
    <dbReference type="NCBI Taxonomy" id="276"/>
    <lineage>
        <taxon>Bacteria</taxon>
        <taxon>Thermotogati</taxon>
        <taxon>Deinococcota</taxon>
        <taxon>Deinococci</taxon>
        <taxon>Thermales</taxon>
        <taxon>Thermaceae</taxon>
        <taxon>Thermus</taxon>
    </lineage>
</organism>
<evidence type="ECO:0000313" key="3">
    <source>
        <dbReference type="Proteomes" id="UP000030364"/>
    </source>
</evidence>
<feature type="transmembrane region" description="Helical" evidence="1">
    <location>
        <begin position="56"/>
        <end position="83"/>
    </location>
</feature>
<name>A0A0A2WSZ4_THEFI</name>
<keyword evidence="1" id="KW-1133">Transmembrane helix</keyword>
<feature type="transmembrane region" description="Helical" evidence="1">
    <location>
        <begin position="95"/>
        <end position="117"/>
    </location>
</feature>
<dbReference type="OrthoDB" id="33109at2"/>
<feature type="transmembrane region" description="Helical" evidence="1">
    <location>
        <begin position="137"/>
        <end position="154"/>
    </location>
</feature>